<dbReference type="Pfam" id="PF01425">
    <property type="entry name" value="Amidase"/>
    <property type="match status" value="1"/>
</dbReference>
<feature type="transmembrane region" description="Helical" evidence="1">
    <location>
        <begin position="60"/>
        <end position="79"/>
    </location>
</feature>
<evidence type="ECO:0000313" key="3">
    <source>
        <dbReference type="EMBL" id="CAI26864.1"/>
    </source>
</evidence>
<gene>
    <name evidence="3" type="primary">gatA</name>
    <name evidence="3" type="ordered locus">ERWE_CDS_03700</name>
</gene>
<dbReference type="KEGG" id="erw:ERWE_CDS_03700"/>
<sequence length="89" mass="9953">MSSGYYDAYYNKAQCIRRLVTNDFVESFKSVDYILTPTAPKEAFAMDEQLDTLTMYLNDVFTVPASLAGLPAISIPIGLSKKKNYNSIL</sequence>
<organism evidence="3 4">
    <name type="scientific">Ehrlichia ruminantium (strain Welgevonden)</name>
    <dbReference type="NCBI Taxonomy" id="254945"/>
    <lineage>
        <taxon>Bacteria</taxon>
        <taxon>Pseudomonadati</taxon>
        <taxon>Pseudomonadota</taxon>
        <taxon>Alphaproteobacteria</taxon>
        <taxon>Rickettsiales</taxon>
        <taxon>Anaplasmataceae</taxon>
        <taxon>Ehrlichia</taxon>
    </lineage>
</organism>
<keyword evidence="1" id="KW-0472">Membrane</keyword>
<evidence type="ECO:0000313" key="4">
    <source>
        <dbReference type="Proteomes" id="UP000001021"/>
    </source>
</evidence>
<dbReference type="InterPro" id="IPR036928">
    <property type="entry name" value="AS_sf"/>
</dbReference>
<dbReference type="HOGENOM" id="CLU_2449935_0_0_5"/>
<keyword evidence="1" id="KW-1133">Transmembrane helix</keyword>
<dbReference type="InterPro" id="IPR000120">
    <property type="entry name" value="Amidase"/>
</dbReference>
<dbReference type="EMBL" id="CR925678">
    <property type="protein sequence ID" value="CAI26864.1"/>
    <property type="molecule type" value="Genomic_DNA"/>
</dbReference>
<feature type="domain" description="Amidase" evidence="2">
    <location>
        <begin position="1"/>
        <end position="81"/>
    </location>
</feature>
<dbReference type="InterPro" id="IPR023631">
    <property type="entry name" value="Amidase_dom"/>
</dbReference>
<accession>A0A0H3M119</accession>
<protein>
    <submittedName>
        <fullName evidence="3">Fragment of Glutamyl-tRNA(Gln) amidotransferase subunit A (Duplication)</fullName>
    </submittedName>
</protein>
<keyword evidence="4" id="KW-1185">Reference proteome</keyword>
<reference evidence="3 4" key="1">
    <citation type="journal article" date="2006" name="J. Bacteriol.">
        <title>Comparative genomic analysis of three strains of Ehrlichia ruminantium reveals an active process of genome size plasticity.</title>
        <authorList>
            <person name="Frutos R."/>
            <person name="Viari A."/>
            <person name="Ferraz C."/>
            <person name="Morgat A."/>
            <person name="Eychenie S."/>
            <person name="Kandassami Y."/>
            <person name="Chantal I."/>
            <person name="Bensaid A."/>
            <person name="Coissac E."/>
            <person name="Vachiery N."/>
            <person name="Demaille J."/>
            <person name="Martinez D."/>
        </authorList>
    </citation>
    <scope>NUCLEOTIDE SEQUENCE [LARGE SCALE GENOMIC DNA]</scope>
    <source>
        <strain evidence="3 4">Welgevonden</strain>
    </source>
</reference>
<dbReference type="Gene3D" id="3.90.1300.10">
    <property type="entry name" value="Amidase signature (AS) domain"/>
    <property type="match status" value="1"/>
</dbReference>
<dbReference type="GO" id="GO:0016740">
    <property type="term" value="F:transferase activity"/>
    <property type="evidence" value="ECO:0007669"/>
    <property type="project" value="UniProtKB-KW"/>
</dbReference>
<dbReference type="PANTHER" id="PTHR11895:SF151">
    <property type="entry name" value="GLUTAMYL-TRNA(GLN) AMIDOTRANSFERASE SUBUNIT A"/>
    <property type="match status" value="1"/>
</dbReference>
<keyword evidence="1" id="KW-0812">Transmembrane</keyword>
<name>A0A0H3M119_EHRRW</name>
<proteinExistence type="predicted"/>
<dbReference type="PANTHER" id="PTHR11895">
    <property type="entry name" value="TRANSAMIDASE"/>
    <property type="match status" value="1"/>
</dbReference>
<evidence type="ECO:0000256" key="1">
    <source>
        <dbReference type="SAM" id="Phobius"/>
    </source>
</evidence>
<evidence type="ECO:0000259" key="2">
    <source>
        <dbReference type="Pfam" id="PF01425"/>
    </source>
</evidence>
<dbReference type="AlphaFoldDB" id="A0A0H3M119"/>
<dbReference type="SUPFAM" id="SSF75304">
    <property type="entry name" value="Amidase signature (AS) enzymes"/>
    <property type="match status" value="1"/>
</dbReference>
<dbReference type="Proteomes" id="UP000001021">
    <property type="component" value="Chromosome"/>
</dbReference>